<dbReference type="SUPFAM" id="SSF46785">
    <property type="entry name" value="Winged helix' DNA-binding domain"/>
    <property type="match status" value="1"/>
</dbReference>
<dbReference type="AlphaFoldDB" id="M0IF41"/>
<reference evidence="2 3" key="1">
    <citation type="journal article" date="2014" name="PLoS Genet.">
        <title>Phylogenetically driven sequencing of extremely halophilic archaea reveals strategies for static and dynamic osmo-response.</title>
        <authorList>
            <person name="Becker E.A."/>
            <person name="Seitzer P.M."/>
            <person name="Tritt A."/>
            <person name="Larsen D."/>
            <person name="Krusor M."/>
            <person name="Yao A.I."/>
            <person name="Wu D."/>
            <person name="Madern D."/>
            <person name="Eisen J.A."/>
            <person name="Darling A.E."/>
            <person name="Facciotti M.T."/>
        </authorList>
    </citation>
    <scope>NUCLEOTIDE SEQUENCE [LARGE SCALE GENOMIC DNA]</scope>
    <source>
        <strain evidence="2 3">ATCC BAA-897</strain>
    </source>
</reference>
<evidence type="ECO:0000313" key="2">
    <source>
        <dbReference type="EMBL" id="ELZ95386.1"/>
    </source>
</evidence>
<dbReference type="CDD" id="cd00090">
    <property type="entry name" value="HTH_ARSR"/>
    <property type="match status" value="1"/>
</dbReference>
<dbReference type="Pfam" id="PF12840">
    <property type="entry name" value="HTH_20"/>
    <property type="match status" value="1"/>
</dbReference>
<keyword evidence="1" id="KW-0472">Membrane</keyword>
<protein>
    <recommendedName>
        <fullName evidence="4">ArsR family regulatory protein</fullName>
    </recommendedName>
</protein>
<evidence type="ECO:0008006" key="4">
    <source>
        <dbReference type="Google" id="ProtNLM"/>
    </source>
</evidence>
<proteinExistence type="predicted"/>
<dbReference type="InterPro" id="IPR036388">
    <property type="entry name" value="WH-like_DNA-bd_sf"/>
</dbReference>
<evidence type="ECO:0000256" key="1">
    <source>
        <dbReference type="SAM" id="Phobius"/>
    </source>
</evidence>
<gene>
    <name evidence="2" type="ORF">C441_06714</name>
</gene>
<keyword evidence="3" id="KW-1185">Reference proteome</keyword>
<sequence>MTHTGLFIGEARTSAETVSSLLPLKPAAASVRDRALTPLLVELDDDDADEVLSALSSATARRLLAAVYDDPRPASELADTLDTTLQTVGYHVERLVDAELIEPVATWVSAQGREMTVYGPTRSAVVLFAGAERTESKLSSGLRTLVTGVGVTLVGSVAVQALWTARQPQVRYAAPAPAAPVPEPGVAEFVSAFLAGPGALAFLVGVVLAVLVSLGAVWTQTRV</sequence>
<dbReference type="Gene3D" id="1.10.10.10">
    <property type="entry name" value="Winged helix-like DNA-binding domain superfamily/Winged helix DNA-binding domain"/>
    <property type="match status" value="1"/>
</dbReference>
<feature type="transmembrane region" description="Helical" evidence="1">
    <location>
        <begin position="199"/>
        <end position="218"/>
    </location>
</feature>
<dbReference type="InterPro" id="IPR036390">
    <property type="entry name" value="WH_DNA-bd_sf"/>
</dbReference>
<comment type="caution">
    <text evidence="2">The sequence shown here is derived from an EMBL/GenBank/DDBJ whole genome shotgun (WGS) entry which is preliminary data.</text>
</comment>
<keyword evidence="1" id="KW-1133">Transmembrane helix</keyword>
<dbReference type="PATRIC" id="fig|662480.6.peg.1321"/>
<dbReference type="EMBL" id="AOLM01000011">
    <property type="protein sequence ID" value="ELZ95386.1"/>
    <property type="molecule type" value="Genomic_DNA"/>
</dbReference>
<dbReference type="InterPro" id="IPR011991">
    <property type="entry name" value="ArsR-like_HTH"/>
</dbReference>
<accession>M0IF41</accession>
<evidence type="ECO:0000313" key="3">
    <source>
        <dbReference type="Proteomes" id="UP000011508"/>
    </source>
</evidence>
<organism evidence="2 3">
    <name type="scientific">Haloferax sulfurifontis ATCC BAA-897</name>
    <dbReference type="NCBI Taxonomy" id="662480"/>
    <lineage>
        <taxon>Archaea</taxon>
        <taxon>Methanobacteriati</taxon>
        <taxon>Methanobacteriota</taxon>
        <taxon>Stenosarchaea group</taxon>
        <taxon>Halobacteria</taxon>
        <taxon>Halobacteriales</taxon>
        <taxon>Haloferacaceae</taxon>
        <taxon>Haloferax</taxon>
    </lineage>
</organism>
<keyword evidence="1" id="KW-0812">Transmembrane</keyword>
<dbReference type="Proteomes" id="UP000011508">
    <property type="component" value="Unassembled WGS sequence"/>
</dbReference>
<name>M0IF41_9EURY</name>